<accession>A0A9W8GEX6</accession>
<evidence type="ECO:0000313" key="6">
    <source>
        <dbReference type="EMBL" id="KAJ2683246.1"/>
    </source>
</evidence>
<keyword evidence="7" id="KW-1185">Reference proteome</keyword>
<dbReference type="AlphaFoldDB" id="A0A9W8GEX6"/>
<organism evidence="6 7">
    <name type="scientific">Coemansia spiralis</name>
    <dbReference type="NCBI Taxonomy" id="417178"/>
    <lineage>
        <taxon>Eukaryota</taxon>
        <taxon>Fungi</taxon>
        <taxon>Fungi incertae sedis</taxon>
        <taxon>Zoopagomycota</taxon>
        <taxon>Kickxellomycotina</taxon>
        <taxon>Kickxellomycetes</taxon>
        <taxon>Kickxellales</taxon>
        <taxon>Kickxellaceae</taxon>
        <taxon>Coemansia</taxon>
    </lineage>
</organism>
<dbReference type="InterPro" id="IPR025795">
    <property type="entry name" value="tRNA_(uracil-5-)_MeTrfase"/>
</dbReference>
<reference evidence="6" key="1">
    <citation type="submission" date="2022-07" db="EMBL/GenBank/DDBJ databases">
        <title>Phylogenomic reconstructions and comparative analyses of Kickxellomycotina fungi.</title>
        <authorList>
            <person name="Reynolds N.K."/>
            <person name="Stajich J.E."/>
            <person name="Barry K."/>
            <person name="Grigoriev I.V."/>
            <person name="Crous P."/>
            <person name="Smith M.E."/>
        </authorList>
    </citation>
    <scope>NUCLEOTIDE SEQUENCE</scope>
    <source>
        <strain evidence="6">CBS 109367</strain>
    </source>
</reference>
<dbReference type="InterPro" id="IPR029063">
    <property type="entry name" value="SAM-dependent_MTases_sf"/>
</dbReference>
<dbReference type="PANTHER" id="PTHR11061:SF30">
    <property type="entry name" value="TRNA (URACIL(54)-C(5))-METHYLTRANSFERASE"/>
    <property type="match status" value="1"/>
</dbReference>
<evidence type="ECO:0000256" key="1">
    <source>
        <dbReference type="ARBA" id="ARBA00022603"/>
    </source>
</evidence>
<dbReference type="GO" id="GO:0030697">
    <property type="term" value="F:tRNA (uracil(54)-C5)-methyltransferase activity, S-adenosyl methionine-dependent"/>
    <property type="evidence" value="ECO:0007669"/>
    <property type="project" value="UniProtKB-EC"/>
</dbReference>
<dbReference type="InterPro" id="IPR030391">
    <property type="entry name" value="MeTrfase_TrmA_CS"/>
</dbReference>
<dbReference type="GO" id="GO:0032259">
    <property type="term" value="P:methylation"/>
    <property type="evidence" value="ECO:0007669"/>
    <property type="project" value="UniProtKB-KW"/>
</dbReference>
<evidence type="ECO:0000256" key="4">
    <source>
        <dbReference type="PROSITE-ProRule" id="PRU01024"/>
    </source>
</evidence>
<dbReference type="InterPro" id="IPR012340">
    <property type="entry name" value="NA-bd_OB-fold"/>
</dbReference>
<dbReference type="Gene3D" id="2.40.50.140">
    <property type="entry name" value="Nucleic acid-binding proteins"/>
    <property type="match status" value="1"/>
</dbReference>
<evidence type="ECO:0000256" key="3">
    <source>
        <dbReference type="ARBA" id="ARBA00022691"/>
    </source>
</evidence>
<dbReference type="InterPro" id="IPR010280">
    <property type="entry name" value="U5_MeTrfase_fam"/>
</dbReference>
<feature type="binding site" evidence="4">
    <location>
        <position position="431"/>
    </location>
    <ligand>
        <name>S-adenosyl-L-methionine</name>
        <dbReference type="ChEBI" id="CHEBI:59789"/>
    </ligand>
</feature>
<name>A0A9W8GEX6_9FUNG</name>
<dbReference type="PANTHER" id="PTHR11061">
    <property type="entry name" value="RNA M5U METHYLTRANSFERASE"/>
    <property type="match status" value="1"/>
</dbReference>
<feature type="binding site" evidence="4">
    <location>
        <position position="391"/>
    </location>
    <ligand>
        <name>S-adenosyl-L-methionine</name>
        <dbReference type="ChEBI" id="CHEBI:59789"/>
    </ligand>
</feature>
<keyword evidence="1 4" id="KW-0489">Methyltransferase</keyword>
<keyword evidence="3 4" id="KW-0949">S-adenosyl-L-methionine</keyword>
<dbReference type="EC" id="2.1.1.35" evidence="6"/>
<gene>
    <name evidence="6" type="primary">TRM2</name>
    <name evidence="6" type="ORF">IWW39_005607</name>
</gene>
<protein>
    <submittedName>
        <fullName evidence="6">tRNA(M5U54)methyltransferase</fullName>
        <ecNumber evidence="6">2.1.1.35</ecNumber>
    </submittedName>
</protein>
<dbReference type="EMBL" id="JANBTX010000306">
    <property type="protein sequence ID" value="KAJ2683246.1"/>
    <property type="molecule type" value="Genomic_DNA"/>
</dbReference>
<dbReference type="Pfam" id="PF05958">
    <property type="entry name" value="tRNA_U5-meth_tr"/>
    <property type="match status" value="1"/>
</dbReference>
<evidence type="ECO:0000313" key="7">
    <source>
        <dbReference type="Proteomes" id="UP001151516"/>
    </source>
</evidence>
<dbReference type="Gene3D" id="2.40.50.1070">
    <property type="match status" value="1"/>
</dbReference>
<dbReference type="GO" id="GO:0008033">
    <property type="term" value="P:tRNA processing"/>
    <property type="evidence" value="ECO:0007669"/>
    <property type="project" value="InterPro"/>
</dbReference>
<feature type="active site" description="Nucleophile" evidence="4">
    <location>
        <position position="526"/>
    </location>
</feature>
<feature type="compositionally biased region" description="Basic and acidic residues" evidence="5">
    <location>
        <begin position="48"/>
        <end position="62"/>
    </location>
</feature>
<feature type="binding site" evidence="4">
    <location>
        <position position="499"/>
    </location>
    <ligand>
        <name>S-adenosyl-L-methionine</name>
        <dbReference type="ChEBI" id="CHEBI:59789"/>
    </ligand>
</feature>
<comment type="similarity">
    <text evidence="4">Belongs to the class I-like SAM-binding methyltransferase superfamily. RNA M5U methyltransferase family.</text>
</comment>
<dbReference type="OrthoDB" id="10250660at2759"/>
<dbReference type="PROSITE" id="PS51687">
    <property type="entry name" value="SAM_MT_RNA_M5U"/>
    <property type="match status" value="1"/>
</dbReference>
<sequence>MPEGLPSGCMPEGVTDSGFKRAASPVPGSNPDMSDGWRALAQPLPSEPEQKRAKLTRGDKRKAQGVRKANADETVLDAVELFLRSVWLEGHPEAEASSVPKTFGWSETSKQGEAEFCRAAPIPAKLAGGAEADCEFDVFVHELTERGVGIATRETLDEVRTMISKGSRPWVFTAPFTLRGERVRVRSVRHEWGYTQSDTLSISEQSPLRIDAPCQYFGKCSGCHLQHVAYGDQLEFKRQVVERALVQANPLFAKLAVSSVSPSPLPFGYRTKITPHFDIRKDTPPDQVAIGFAMAGQRRVLDIEDCMIGTDAVRLGAKQARKDARDKMPSFKRGATLLVRETNVPKDDPQGDVSSIPAADLVKDYVLDFKGWVTDVVGELKFRYPASSFFQNNASILPAFTGYVRDELNQWSRRLAAEGGPGELRHLIDAYCGSGLFGIACHAGFDKVLGIEISNESISCANDNAKMNGIDNCDFLLGDASKIFDKVDTDPRHTAVIIDPPRKGSNPDFLDQLVAYGPRVIVYIACGVPAQARDINHMFSRGAISIDGAVATVETKPSSVYEVVSIQPFDLFPQTYHVENIVTLVRKE</sequence>
<dbReference type="SUPFAM" id="SSF53335">
    <property type="entry name" value="S-adenosyl-L-methionine-dependent methyltransferases"/>
    <property type="match status" value="1"/>
</dbReference>
<feature type="binding site" evidence="4">
    <location>
        <position position="452"/>
    </location>
    <ligand>
        <name>S-adenosyl-L-methionine</name>
        <dbReference type="ChEBI" id="CHEBI:59789"/>
    </ligand>
</feature>
<dbReference type="CDD" id="cd02440">
    <property type="entry name" value="AdoMet_MTases"/>
    <property type="match status" value="1"/>
</dbReference>
<dbReference type="PROSITE" id="PS01231">
    <property type="entry name" value="TRMA_2"/>
    <property type="match status" value="1"/>
</dbReference>
<dbReference type="Gene3D" id="3.40.50.150">
    <property type="entry name" value="Vaccinia Virus protein VP39"/>
    <property type="match status" value="2"/>
</dbReference>
<evidence type="ECO:0000256" key="2">
    <source>
        <dbReference type="ARBA" id="ARBA00022679"/>
    </source>
</evidence>
<evidence type="ECO:0000256" key="5">
    <source>
        <dbReference type="SAM" id="MobiDB-lite"/>
    </source>
</evidence>
<dbReference type="PROSITE" id="PS51622">
    <property type="entry name" value="SAM_MT_RNA_M5U_2"/>
    <property type="match status" value="1"/>
</dbReference>
<feature type="region of interest" description="Disordered" evidence="5">
    <location>
        <begin position="1"/>
        <end position="69"/>
    </location>
</feature>
<keyword evidence="2 4" id="KW-0808">Transferase</keyword>
<dbReference type="Proteomes" id="UP001151516">
    <property type="component" value="Unassembled WGS sequence"/>
</dbReference>
<comment type="caution">
    <text evidence="6">The sequence shown here is derived from an EMBL/GenBank/DDBJ whole genome shotgun (WGS) entry which is preliminary data.</text>
</comment>
<proteinExistence type="inferred from homology"/>